<dbReference type="AlphaFoldDB" id="A0A4P9UVU1"/>
<gene>
    <name evidence="2" type="ORF">EQU24_21810</name>
</gene>
<reference evidence="3" key="1">
    <citation type="journal article" date="2019" name="J. Bacteriol.">
        <title>A Mutagenic Screen Identifies a TonB-Dependent Receptor Required for the Lanthanide Metal Switch in the Type I Methanotroph 'Methylotuvimicrobium buryatense' 5GB1C.</title>
        <authorList>
            <person name="Groom J.D."/>
            <person name="Ford S.M."/>
            <person name="Pesesky M.W."/>
            <person name="Lidstrom M.E."/>
        </authorList>
    </citation>
    <scope>NUCLEOTIDE SEQUENCE [LARGE SCALE GENOMIC DNA]</scope>
    <source>
        <strain evidence="3">5GB1C</strain>
    </source>
</reference>
<dbReference type="InterPro" id="IPR004919">
    <property type="entry name" value="GmrSD_N"/>
</dbReference>
<dbReference type="PANTHER" id="PTHR37292:SF2">
    <property type="entry name" value="DUF262 DOMAIN-CONTAINING PROTEIN"/>
    <property type="match status" value="1"/>
</dbReference>
<dbReference type="PANTHER" id="PTHR37292">
    <property type="entry name" value="VNG6097C"/>
    <property type="match status" value="1"/>
</dbReference>
<dbReference type="Pfam" id="PF03235">
    <property type="entry name" value="GmrSD_N"/>
    <property type="match status" value="1"/>
</dbReference>
<evidence type="ECO:0000259" key="1">
    <source>
        <dbReference type="Pfam" id="PF03235"/>
    </source>
</evidence>
<evidence type="ECO:0000313" key="2">
    <source>
        <dbReference type="EMBL" id="QCW84581.1"/>
    </source>
</evidence>
<accession>A0A4P9UVU1</accession>
<sequence length="587" mass="68600">MSYKSTTIADTLGKLNKSYFLPAIQRPFVWETEQIVRLFDSLMQGYPISSFLFWDLKSENRQSWETYKFVKNFKFGEIHDEKTDASEDDDITLVLDGQQRLTSLMIGLKGTYTVRIKNQRKNNPNAWVQQALFLDLLKNSKPDAEEEDYFEDISYGFKFYDETLPPRNTATNKYWFKVADILTCHDRDIYDDLHDNLLEEAGSLSREQKKIFRANLDRLYHVIWNEQAISYYTEKSQSYDKVLDIFIRANDGGTKLSKSDLLMSMVTLKWSELNARDEINHLVLYLNNELESENNVDRDFVLRSGLLLSELDFLFKIQNFTKDNLAIIEANWPSIKEALEVSFRTVNLFGIAKHNLTSLNAVMVIVYYFHKLIELGRLDDMKNDSRNLESIRHWLGNALLNGIFGGQAGVTIGIARRVIREEISSSYYFPGNQLVAQMTLRGRSAEYDPLAIEKFLGLNYSKKLGFVALSLLYDQYDWLNVRFQKDHLFPLSFFEEEKLVSAGVSGNLIETYIASSDRMPNLVLLSRDEFIEKSQMDFNVWIQTREDSFFTRHLLPTNLSLYRLENFPAFIKHREELITVRLKEFFK</sequence>
<organism evidence="2 3">
    <name type="scientific">Methylotuvimicrobium buryatense</name>
    <name type="common">Methylomicrobium buryatense</name>
    <dbReference type="NCBI Taxonomy" id="95641"/>
    <lineage>
        <taxon>Bacteria</taxon>
        <taxon>Pseudomonadati</taxon>
        <taxon>Pseudomonadota</taxon>
        <taxon>Gammaproteobacteria</taxon>
        <taxon>Methylococcales</taxon>
        <taxon>Methylococcaceae</taxon>
        <taxon>Methylotuvimicrobium</taxon>
    </lineage>
</organism>
<dbReference type="OrthoDB" id="9798761at2"/>
<keyword evidence="3" id="KW-1185">Reference proteome</keyword>
<feature type="domain" description="GmrSD restriction endonucleases N-terminal" evidence="1">
    <location>
        <begin position="12"/>
        <end position="265"/>
    </location>
</feature>
<proteinExistence type="predicted"/>
<name>A0A4P9UVU1_METBY</name>
<dbReference type="STRING" id="675511.GCA_000341735_03066"/>
<evidence type="ECO:0000313" key="3">
    <source>
        <dbReference type="Proteomes" id="UP000305881"/>
    </source>
</evidence>
<dbReference type="RefSeq" id="WP_017841536.1">
    <property type="nucleotide sequence ID" value="NZ_CP035467.1"/>
</dbReference>
<dbReference type="EMBL" id="CP035467">
    <property type="protein sequence ID" value="QCW84581.1"/>
    <property type="molecule type" value="Genomic_DNA"/>
</dbReference>
<protein>
    <submittedName>
        <fullName evidence="2">DUF262 domain-containing protein</fullName>
    </submittedName>
</protein>
<dbReference type="KEGG" id="mbur:EQU24_21810"/>
<dbReference type="Proteomes" id="UP000305881">
    <property type="component" value="Chromosome"/>
</dbReference>